<dbReference type="PIRSF" id="PIRSF003085">
    <property type="entry name" value="CMAS"/>
    <property type="match status" value="1"/>
</dbReference>
<dbReference type="GO" id="GO:0008610">
    <property type="term" value="P:lipid biosynthetic process"/>
    <property type="evidence" value="ECO:0007669"/>
    <property type="project" value="InterPro"/>
</dbReference>
<comment type="caution">
    <text evidence="7">The sequence shown here is derived from an EMBL/GenBank/DDBJ whole genome shotgun (WGS) entry which is preliminary data.</text>
</comment>
<dbReference type="AlphaFoldDB" id="K2KLZ1"/>
<evidence type="ECO:0000256" key="5">
    <source>
        <dbReference type="ARBA" id="ARBA00023098"/>
    </source>
</evidence>
<keyword evidence="4" id="KW-0949">S-adenosyl-L-methionine</keyword>
<dbReference type="NCBIfam" id="NF008686">
    <property type="entry name" value="PRK11705.1"/>
    <property type="match status" value="1"/>
</dbReference>
<evidence type="ECO:0000313" key="8">
    <source>
        <dbReference type="Proteomes" id="UP000014115"/>
    </source>
</evidence>
<dbReference type="PATRIC" id="fig|740709.3.peg.139"/>
<dbReference type="GO" id="GO:0032259">
    <property type="term" value="P:methylation"/>
    <property type="evidence" value="ECO:0007669"/>
    <property type="project" value="UniProtKB-KW"/>
</dbReference>
<feature type="active site" evidence="6">
    <location>
        <position position="341"/>
    </location>
</feature>
<dbReference type="InterPro" id="IPR003333">
    <property type="entry name" value="CMAS"/>
</dbReference>
<sequence length="371" mass="42865">MAASQEFVTQLLAKADIRVNGDRPWDIQVQQSAMFDRALAYGNLGLGESYMDGQWRAERLDMFFARLLRARIQDQVKPTRLLWHALKSRLFNLQNIKRAWEVGRHHYDLGNRLYQAMLDPLMVYTCGYWRNADDLATAQRHKLELSCQKLGLKPGMKVLDIGCGWGSFMQYAAENYQVECVGVTVSKAQVELGQQRCQGLPVKFLLQDYRDLQGQFDRIISLGMFEHVGSKNYADYMRVAKRCLTDDGLFLLHTIGKHGNSGGTDPWISRYIFPNGEIPTLESMSPSLEDNFVVEDLHNFGADYDKTLMAWLSNFEHAWPQLKSDYDERFYRMWRYYLCSCAGAFRARDVQLWQWVLSKAGIEGGYQRPLS</sequence>
<dbReference type="InterPro" id="IPR050723">
    <property type="entry name" value="CFA/CMAS"/>
</dbReference>
<protein>
    <submittedName>
        <fullName evidence="7">Cyclopropane fatty acyl phospholipid synthase</fullName>
        <ecNumber evidence="7">2.1.1.79</ecNumber>
    </submittedName>
</protein>
<gene>
    <name evidence="7" type="ORF">A10D4_00695</name>
</gene>
<evidence type="ECO:0000256" key="1">
    <source>
        <dbReference type="ARBA" id="ARBA00010815"/>
    </source>
</evidence>
<dbReference type="EMBL" id="AMRG01000001">
    <property type="protein sequence ID" value="EKE87567.1"/>
    <property type="molecule type" value="Genomic_DNA"/>
</dbReference>
<dbReference type="STRING" id="740709.A10D4_00695"/>
<keyword evidence="3 7" id="KW-0808">Transferase</keyword>
<dbReference type="OrthoDB" id="9782855at2"/>
<organism evidence="7 8">
    <name type="scientific">Idiomarina xiamenensis 10-D-4</name>
    <dbReference type="NCBI Taxonomy" id="740709"/>
    <lineage>
        <taxon>Bacteria</taxon>
        <taxon>Pseudomonadati</taxon>
        <taxon>Pseudomonadota</taxon>
        <taxon>Gammaproteobacteria</taxon>
        <taxon>Alteromonadales</taxon>
        <taxon>Idiomarinaceae</taxon>
        <taxon>Idiomarina</taxon>
    </lineage>
</organism>
<dbReference type="SUPFAM" id="SSF53335">
    <property type="entry name" value="S-adenosyl-L-methionine-dependent methyltransferases"/>
    <property type="match status" value="1"/>
</dbReference>
<dbReference type="CDD" id="cd02440">
    <property type="entry name" value="AdoMet_MTases"/>
    <property type="match status" value="1"/>
</dbReference>
<accession>K2KLZ1</accession>
<dbReference type="GO" id="GO:0008825">
    <property type="term" value="F:cyclopropane-fatty-acyl-phospholipid synthase activity"/>
    <property type="evidence" value="ECO:0007669"/>
    <property type="project" value="UniProtKB-EC"/>
</dbReference>
<evidence type="ECO:0000256" key="3">
    <source>
        <dbReference type="ARBA" id="ARBA00022679"/>
    </source>
</evidence>
<keyword evidence="5" id="KW-0443">Lipid metabolism</keyword>
<dbReference type="eggNOG" id="COG2230">
    <property type="taxonomic scope" value="Bacteria"/>
</dbReference>
<name>K2KLZ1_9GAMM</name>
<evidence type="ECO:0000313" key="7">
    <source>
        <dbReference type="EMBL" id="EKE87567.1"/>
    </source>
</evidence>
<comment type="similarity">
    <text evidence="1">Belongs to the CFA/CMAS family.</text>
</comment>
<reference evidence="7 8" key="1">
    <citation type="journal article" date="2012" name="J. Bacteriol.">
        <title>Genome Sequence of Idiomarina xiamenensis Type Strain 10-D-4.</title>
        <authorList>
            <person name="Lai Q."/>
            <person name="Wang L."/>
            <person name="Wang W."/>
            <person name="Shao Z."/>
        </authorList>
    </citation>
    <scope>NUCLEOTIDE SEQUENCE [LARGE SCALE GENOMIC DNA]</scope>
    <source>
        <strain evidence="7 8">10-D-4</strain>
    </source>
</reference>
<keyword evidence="2 7" id="KW-0489">Methyltransferase</keyword>
<dbReference type="EC" id="2.1.1.79" evidence="7"/>
<evidence type="ECO:0000256" key="4">
    <source>
        <dbReference type="ARBA" id="ARBA00022691"/>
    </source>
</evidence>
<dbReference type="PANTHER" id="PTHR43667">
    <property type="entry name" value="CYCLOPROPANE-FATTY-ACYL-PHOSPHOLIPID SYNTHASE"/>
    <property type="match status" value="1"/>
</dbReference>
<dbReference type="Pfam" id="PF02353">
    <property type="entry name" value="CMAS"/>
    <property type="match status" value="1"/>
</dbReference>
<evidence type="ECO:0000256" key="6">
    <source>
        <dbReference type="PIRSR" id="PIRSR003085-1"/>
    </source>
</evidence>
<proteinExistence type="inferred from homology"/>
<dbReference type="RefSeq" id="WP_008487074.1">
    <property type="nucleotide sequence ID" value="NZ_AMRG01000001.1"/>
</dbReference>
<dbReference type="Proteomes" id="UP000014115">
    <property type="component" value="Unassembled WGS sequence"/>
</dbReference>
<evidence type="ECO:0000256" key="2">
    <source>
        <dbReference type="ARBA" id="ARBA00022603"/>
    </source>
</evidence>
<dbReference type="PANTHER" id="PTHR43667:SF1">
    <property type="entry name" value="CYCLOPROPANE-FATTY-ACYL-PHOSPHOLIPID SYNTHASE"/>
    <property type="match status" value="1"/>
</dbReference>
<dbReference type="InterPro" id="IPR029063">
    <property type="entry name" value="SAM-dependent_MTases_sf"/>
</dbReference>
<dbReference type="Gene3D" id="3.40.50.150">
    <property type="entry name" value="Vaccinia Virus protein VP39"/>
    <property type="match status" value="1"/>
</dbReference>
<keyword evidence="8" id="KW-1185">Reference proteome</keyword>